<feature type="region of interest" description="Disordered" evidence="1">
    <location>
        <begin position="473"/>
        <end position="495"/>
    </location>
</feature>
<feature type="region of interest" description="Disordered" evidence="1">
    <location>
        <begin position="742"/>
        <end position="773"/>
    </location>
</feature>
<evidence type="ECO:0000256" key="1">
    <source>
        <dbReference type="SAM" id="MobiDB-lite"/>
    </source>
</evidence>
<dbReference type="Gene3D" id="3.30.420.610">
    <property type="entry name" value="LOTUS domain-like"/>
    <property type="match status" value="1"/>
</dbReference>
<evidence type="ECO:0000259" key="2">
    <source>
        <dbReference type="Pfam" id="PF12872"/>
    </source>
</evidence>
<name>A0A7J6RLX9_PEROL</name>
<organism evidence="3 4">
    <name type="scientific">Perkinsus olseni</name>
    <name type="common">Perkinsus atlanticus</name>
    <dbReference type="NCBI Taxonomy" id="32597"/>
    <lineage>
        <taxon>Eukaryota</taxon>
        <taxon>Sar</taxon>
        <taxon>Alveolata</taxon>
        <taxon>Perkinsozoa</taxon>
        <taxon>Perkinsea</taxon>
        <taxon>Perkinsida</taxon>
        <taxon>Perkinsidae</taxon>
        <taxon>Perkinsus</taxon>
    </lineage>
</organism>
<feature type="domain" description="HTH OST-type" evidence="2">
    <location>
        <begin position="106"/>
        <end position="167"/>
    </location>
</feature>
<dbReference type="Proteomes" id="UP000574390">
    <property type="component" value="Unassembled WGS sequence"/>
</dbReference>
<reference evidence="3 4" key="1">
    <citation type="submission" date="2020-04" db="EMBL/GenBank/DDBJ databases">
        <title>Perkinsus olseni comparative genomics.</title>
        <authorList>
            <person name="Bogema D.R."/>
        </authorList>
    </citation>
    <scope>NUCLEOTIDE SEQUENCE [LARGE SCALE GENOMIC DNA]</scope>
    <source>
        <strain evidence="3">ATCC PRA-205</strain>
    </source>
</reference>
<feature type="region of interest" description="Disordered" evidence="1">
    <location>
        <begin position="543"/>
        <end position="562"/>
    </location>
</feature>
<feature type="compositionally biased region" description="Low complexity" evidence="1">
    <location>
        <begin position="550"/>
        <end position="562"/>
    </location>
</feature>
<dbReference type="InterPro" id="IPR041966">
    <property type="entry name" value="LOTUS-like"/>
</dbReference>
<dbReference type="InterPro" id="IPR025605">
    <property type="entry name" value="OST-HTH/LOTUS_dom"/>
</dbReference>
<feature type="region of interest" description="Disordered" evidence="1">
    <location>
        <begin position="849"/>
        <end position="871"/>
    </location>
</feature>
<dbReference type="AlphaFoldDB" id="A0A7J6RLX9"/>
<sequence>MTNGETSTPMKSAISDDLKALLKNSLASISVDAANVVSPARSMTPFNVNAAEFIPQSARKADGRDDAGNTSLNANAPVFVPGGAAAAADLAAGGSGRNEVPTDPSETVKEEICQIIHSMGMTGIRVTQLPHQYRRCTGKWLILSDTKFSTLSDVVDDIKARIEFIDTPGRPSTDRHPASTIASTASDKKLVVEPSVNAPGAAACPPLVIGHHADRIVMDKYFGHYSEELNFFRQLVVAVVRDFCLRNQCASGSEGGVNGSSSSPIDPHSNTRRAPPHQRPAGLALSLFAAEWDRYFHGAHGLKEMRERFGVMKLMPFLHSIKELDIVGTHPEVRVRMKPEYLYSCPSAASTSPTTPKSLAARAASHAPPGFDSRAPVVSDGHFHAENPRQAPPLQTNSHRQDYSTQATATALLAQQLLQSQQQLMAVISHQQQQLAMMGASTTGQAPELESLLSSLLAGMDNAHAGAANGSAISATNDSEVPQKPSSSSPTPVESRATSVSSALISKDDLKQLLLSVVDGACGEQARAWDAREDFLSVLTAAAGDESDSSDSSSYSDGGNSDISFRRTEMDAKLASLGGSIPESLITAEREMQAQSKRNKTVGMPVSSVKRAWKRAYPSLNPLDFYMTYFGIRKLKFLLLEIPQLLLIGSGGSMRVATFAHALKYCDPFPSDCRSGATGFDSDEVFAGKNGLRQQLHKLLFDLVAEKCQEQQLAELTTRATLGDAEARGLLQRYSEAGQSLSKEAERAKDGVVPPSVRGKPAPIDTTTATSADDDSMEEIIRMVPEPEGVPISDIEGLWYEKYERHLQPMLELAGYRNASRLIHTCPGLRVFGHGVCMRCRVGKKASLSSPKTVDTRPSIITPETVPLPTPMKQQQQQQQGLTKTPICLADDLLPTAVESPVGMMNADQSGTSACSSSSSRATPASKGIFAPHLTATNSNADFIPAAIAGLYGSDAPPATQQASYTTDADALLELLSLPCDGVTNTVSAGTNPYDLYGYSDINNTDNSNSFLQQSPMLSVEGLLDEVDTPPTRVTPFGASPSNETQTALDSATAGNDILGCLYTREAVRGTATTSDAAAAQEVTSIWKDPEELHKSLTAI</sequence>
<protein>
    <recommendedName>
        <fullName evidence="2">HTH OST-type domain-containing protein</fullName>
    </recommendedName>
</protein>
<feature type="compositionally biased region" description="Low complexity" evidence="1">
    <location>
        <begin position="346"/>
        <end position="361"/>
    </location>
</feature>
<evidence type="ECO:0000313" key="4">
    <source>
        <dbReference type="Proteomes" id="UP000574390"/>
    </source>
</evidence>
<proteinExistence type="predicted"/>
<comment type="caution">
    <text evidence="3">The sequence shown here is derived from an EMBL/GenBank/DDBJ whole genome shotgun (WGS) entry which is preliminary data.</text>
</comment>
<accession>A0A7J6RLX9</accession>
<feature type="region of interest" description="Disordered" evidence="1">
    <location>
        <begin position="252"/>
        <end position="278"/>
    </location>
</feature>
<feature type="region of interest" description="Disordered" evidence="1">
    <location>
        <begin position="346"/>
        <end position="403"/>
    </location>
</feature>
<gene>
    <name evidence="3" type="ORF">FOZ62_008651</name>
</gene>
<evidence type="ECO:0000313" key="3">
    <source>
        <dbReference type="EMBL" id="KAF4721678.1"/>
    </source>
</evidence>
<dbReference type="Pfam" id="PF12872">
    <property type="entry name" value="OST-HTH"/>
    <property type="match status" value="1"/>
</dbReference>
<dbReference type="EMBL" id="JABANM010021148">
    <property type="protein sequence ID" value="KAF4721678.1"/>
    <property type="molecule type" value="Genomic_DNA"/>
</dbReference>